<dbReference type="InParanoid" id="A0A2T3B3S6"/>
<feature type="compositionally biased region" description="Polar residues" evidence="1">
    <location>
        <begin position="60"/>
        <end position="72"/>
    </location>
</feature>
<name>A0A2T3B3S6_AMORE</name>
<dbReference type="RefSeq" id="XP_024721557.1">
    <property type="nucleotide sequence ID" value="XM_024865587.1"/>
</dbReference>
<reference evidence="2 3" key="1">
    <citation type="journal article" date="2018" name="New Phytol.">
        <title>Comparative genomics and transcriptomics depict ericoid mycorrhizal fungi as versatile saprotrophs and plant mutualists.</title>
        <authorList>
            <person name="Martino E."/>
            <person name="Morin E."/>
            <person name="Grelet G.A."/>
            <person name="Kuo A."/>
            <person name="Kohler A."/>
            <person name="Daghino S."/>
            <person name="Barry K.W."/>
            <person name="Cichocki N."/>
            <person name="Clum A."/>
            <person name="Dockter R.B."/>
            <person name="Hainaut M."/>
            <person name="Kuo R.C."/>
            <person name="LaButti K."/>
            <person name="Lindahl B.D."/>
            <person name="Lindquist E.A."/>
            <person name="Lipzen A."/>
            <person name="Khouja H.R."/>
            <person name="Magnuson J."/>
            <person name="Murat C."/>
            <person name="Ohm R.A."/>
            <person name="Singer S.W."/>
            <person name="Spatafora J.W."/>
            <person name="Wang M."/>
            <person name="Veneault-Fourrey C."/>
            <person name="Henrissat B."/>
            <person name="Grigoriev I.V."/>
            <person name="Martin F.M."/>
            <person name="Perotto S."/>
        </authorList>
    </citation>
    <scope>NUCLEOTIDE SEQUENCE [LARGE SCALE GENOMIC DNA]</scope>
    <source>
        <strain evidence="2 3">ATCC 22711</strain>
    </source>
</reference>
<feature type="compositionally biased region" description="Basic and acidic residues" evidence="1">
    <location>
        <begin position="43"/>
        <end position="54"/>
    </location>
</feature>
<feature type="region of interest" description="Disordered" evidence="1">
    <location>
        <begin position="96"/>
        <end position="134"/>
    </location>
</feature>
<organism evidence="2 3">
    <name type="scientific">Amorphotheca resinae ATCC 22711</name>
    <dbReference type="NCBI Taxonomy" id="857342"/>
    <lineage>
        <taxon>Eukaryota</taxon>
        <taxon>Fungi</taxon>
        <taxon>Dikarya</taxon>
        <taxon>Ascomycota</taxon>
        <taxon>Pezizomycotina</taxon>
        <taxon>Leotiomycetes</taxon>
        <taxon>Helotiales</taxon>
        <taxon>Amorphothecaceae</taxon>
        <taxon>Amorphotheca</taxon>
    </lineage>
</organism>
<protein>
    <submittedName>
        <fullName evidence="2">Uncharacterized protein</fullName>
    </submittedName>
</protein>
<dbReference type="GeneID" id="36573668"/>
<evidence type="ECO:0000256" key="1">
    <source>
        <dbReference type="SAM" id="MobiDB-lite"/>
    </source>
</evidence>
<sequence length="178" mass="18603">MADNSSNTGNPPLIINIPAWTGQVGPEFGPIVTIKIIFDSGRPIDEAAGDRPDTAEPATESVNDSADITTTGPVAEPVAEDISEITTRTATRLVIDSAADSATEPINESDNVSSDSTTADAATEPAAETAANSVNDSTNVNLETAIFLVHQHRICNASPYLKQVFDSKPQARWGLGPS</sequence>
<dbReference type="Proteomes" id="UP000241818">
    <property type="component" value="Unassembled WGS sequence"/>
</dbReference>
<accession>A0A2T3B3S6</accession>
<evidence type="ECO:0000313" key="3">
    <source>
        <dbReference type="Proteomes" id="UP000241818"/>
    </source>
</evidence>
<evidence type="ECO:0000313" key="2">
    <source>
        <dbReference type="EMBL" id="PSS20287.1"/>
    </source>
</evidence>
<dbReference type="AlphaFoldDB" id="A0A2T3B3S6"/>
<gene>
    <name evidence="2" type="ORF">M430DRAFT_27346</name>
</gene>
<feature type="region of interest" description="Disordered" evidence="1">
    <location>
        <begin position="43"/>
        <end position="83"/>
    </location>
</feature>
<dbReference type="EMBL" id="KZ679010">
    <property type="protein sequence ID" value="PSS20287.1"/>
    <property type="molecule type" value="Genomic_DNA"/>
</dbReference>
<keyword evidence="3" id="KW-1185">Reference proteome</keyword>
<proteinExistence type="predicted"/>
<feature type="compositionally biased region" description="Low complexity" evidence="1">
    <location>
        <begin position="113"/>
        <end position="133"/>
    </location>
</feature>